<evidence type="ECO:0000313" key="2">
    <source>
        <dbReference type="Proteomes" id="UP000053244"/>
    </source>
</evidence>
<evidence type="ECO:0008006" key="3">
    <source>
        <dbReference type="Google" id="ProtNLM"/>
    </source>
</evidence>
<dbReference type="SUPFAM" id="SSF69635">
    <property type="entry name" value="Type III secretory system chaperone-like"/>
    <property type="match status" value="1"/>
</dbReference>
<organism evidence="1 2">
    <name type="scientific">Actinoplanes awajinensis subsp. mycoplanecinus</name>
    <dbReference type="NCBI Taxonomy" id="135947"/>
    <lineage>
        <taxon>Bacteria</taxon>
        <taxon>Bacillati</taxon>
        <taxon>Actinomycetota</taxon>
        <taxon>Actinomycetes</taxon>
        <taxon>Micromonosporales</taxon>
        <taxon>Micromonosporaceae</taxon>
        <taxon>Actinoplanes</taxon>
    </lineage>
</organism>
<gene>
    <name evidence="1" type="ORF">ADL15_40590</name>
</gene>
<comment type="caution">
    <text evidence="1">The sequence shown here is derived from an EMBL/GenBank/DDBJ whole genome shotgun (WGS) entry which is preliminary data.</text>
</comment>
<name>A0A101JFA6_9ACTN</name>
<dbReference type="Gene3D" id="3.30.1460.10">
    <property type="match status" value="1"/>
</dbReference>
<sequence>MPTWHELREHARTQYTLEKIEDEWFSVIWAQETGRSQRIVVSRYEAYGQEWVEFRSFVCAEAEMSPRVALRKNADLNMGALALDSDGDYLLVHRAAIATLDQQEFALPLQIVATIADQLEREFTAKDDY</sequence>
<protein>
    <recommendedName>
        <fullName evidence="3">YbjN domain-containing protein</fullName>
    </recommendedName>
</protein>
<dbReference type="Proteomes" id="UP000053244">
    <property type="component" value="Unassembled WGS sequence"/>
</dbReference>
<evidence type="ECO:0000313" key="1">
    <source>
        <dbReference type="EMBL" id="KUL25506.1"/>
    </source>
</evidence>
<dbReference type="AlphaFoldDB" id="A0A101JFA6"/>
<reference evidence="1 2" key="1">
    <citation type="submission" date="2015-10" db="EMBL/GenBank/DDBJ databases">
        <authorList>
            <person name="Gilbert D.G."/>
        </authorList>
    </citation>
    <scope>NUCLEOTIDE SEQUENCE [LARGE SCALE GENOMIC DNA]</scope>
    <source>
        <strain evidence="1 2">NRRL B-16712</strain>
    </source>
</reference>
<accession>A0A101JFA6</accession>
<proteinExistence type="predicted"/>
<keyword evidence="2" id="KW-1185">Reference proteome</keyword>
<dbReference type="OrthoDB" id="3295813at2"/>
<dbReference type="RefSeq" id="WP_067703484.1">
    <property type="nucleotide sequence ID" value="NZ_LLZH01000313.1"/>
</dbReference>
<dbReference type="EMBL" id="LLZH01000313">
    <property type="protein sequence ID" value="KUL25506.1"/>
    <property type="molecule type" value="Genomic_DNA"/>
</dbReference>